<proteinExistence type="predicted"/>
<dbReference type="AlphaFoldDB" id="A0A3G9JFP9"/>
<name>A0A3G9JFP9_9BACL</name>
<organism evidence="1 2">
    <name type="scientific">Paenibacillus baekrokdamisoli</name>
    <dbReference type="NCBI Taxonomy" id="1712516"/>
    <lineage>
        <taxon>Bacteria</taxon>
        <taxon>Bacillati</taxon>
        <taxon>Bacillota</taxon>
        <taxon>Bacilli</taxon>
        <taxon>Bacillales</taxon>
        <taxon>Paenibacillaceae</taxon>
        <taxon>Paenibacillus</taxon>
    </lineage>
</organism>
<reference evidence="1 2" key="1">
    <citation type="submission" date="2018-11" db="EMBL/GenBank/DDBJ databases">
        <title>Complete genome sequence of Paenibacillus baekrokdamisoli strain KCTC 33723.</title>
        <authorList>
            <person name="Kang S.W."/>
            <person name="Lee K.C."/>
            <person name="Kim K.K."/>
            <person name="Kim J.S."/>
            <person name="Kim D.S."/>
            <person name="Ko S.H."/>
            <person name="Yang S.H."/>
            <person name="Lee J.S."/>
        </authorList>
    </citation>
    <scope>NUCLEOTIDE SEQUENCE [LARGE SCALE GENOMIC DNA]</scope>
    <source>
        <strain evidence="1 2">KCTC 33723</strain>
    </source>
</reference>
<dbReference type="EMBL" id="AP019308">
    <property type="protein sequence ID" value="BBH22888.1"/>
    <property type="molecule type" value="Genomic_DNA"/>
</dbReference>
<accession>A0A3G9JFP9</accession>
<dbReference type="RefSeq" id="WP_125661702.1">
    <property type="nucleotide sequence ID" value="NZ_AP019308.1"/>
</dbReference>
<keyword evidence="2" id="KW-1185">Reference proteome</keyword>
<dbReference type="KEGG" id="pbk:Back11_42330"/>
<dbReference type="Proteomes" id="UP000275368">
    <property type="component" value="Chromosome"/>
</dbReference>
<evidence type="ECO:0000313" key="2">
    <source>
        <dbReference type="Proteomes" id="UP000275368"/>
    </source>
</evidence>
<protein>
    <submittedName>
        <fullName evidence="1">Uncharacterized protein</fullName>
    </submittedName>
</protein>
<dbReference type="OrthoDB" id="2588205at2"/>
<gene>
    <name evidence="1" type="ORF">Back11_42330</name>
</gene>
<evidence type="ECO:0000313" key="1">
    <source>
        <dbReference type="EMBL" id="BBH22888.1"/>
    </source>
</evidence>
<sequence length="186" mass="21697">MLEFSFEIVDDSKINIQYKYGSAMFAFNLFLSQGVWTLHPFDGILLQNKEMCSLVVAELFKNKDYQVMLARENILFSSLRTSIDLQPAQDIGTRKVSDHQPSDEITDFVESHSFEDILNLEIDQLQQRIDFFQDILHRMFMDGYGPGDTDFKNVQELVRTYKETCERIRALSGGTDRRDTDSSKRW</sequence>